<dbReference type="EMBL" id="JACHIT010000001">
    <property type="protein sequence ID" value="MBB5915259.1"/>
    <property type="molecule type" value="Genomic_DNA"/>
</dbReference>
<reference evidence="1 2" key="1">
    <citation type="submission" date="2020-08" db="EMBL/GenBank/DDBJ databases">
        <title>Sequencing the genomes of 1000 actinobacteria strains.</title>
        <authorList>
            <person name="Klenk H.-P."/>
        </authorList>
    </citation>
    <scope>NUCLEOTIDE SEQUENCE [LARGE SCALE GENOMIC DNA]</scope>
    <source>
        <strain evidence="1 2">DSM 43582</strain>
    </source>
</reference>
<comment type="caution">
    <text evidence="1">The sequence shown here is derived from an EMBL/GenBank/DDBJ whole genome shotgun (WGS) entry which is preliminary data.</text>
</comment>
<accession>A0A7W9UJA1</accession>
<gene>
    <name evidence="1" type="ORF">BJY24_004126</name>
</gene>
<sequence>MVLVIAGLFIVVVAAWCKSIPEDTELPAEPRITVADIQYRLDHGAPREPIGDARQAHAITQEHINCDEATCARKRAAITFLVAAGKWRRDSGRI</sequence>
<dbReference type="AlphaFoldDB" id="A0A7W9UJA1"/>
<dbReference type="Proteomes" id="UP000540412">
    <property type="component" value="Unassembled WGS sequence"/>
</dbReference>
<dbReference type="RefSeq" id="WP_157185307.1">
    <property type="nucleotide sequence ID" value="NZ_JACHIT010000001.1"/>
</dbReference>
<name>A0A7W9UJA1_9NOCA</name>
<organism evidence="1 2">
    <name type="scientific">Nocardia transvalensis</name>
    <dbReference type="NCBI Taxonomy" id="37333"/>
    <lineage>
        <taxon>Bacteria</taxon>
        <taxon>Bacillati</taxon>
        <taxon>Actinomycetota</taxon>
        <taxon>Actinomycetes</taxon>
        <taxon>Mycobacteriales</taxon>
        <taxon>Nocardiaceae</taxon>
        <taxon>Nocardia</taxon>
    </lineage>
</organism>
<protein>
    <submittedName>
        <fullName evidence="1">Uncharacterized protein</fullName>
    </submittedName>
</protein>
<evidence type="ECO:0000313" key="1">
    <source>
        <dbReference type="EMBL" id="MBB5915259.1"/>
    </source>
</evidence>
<keyword evidence="2" id="KW-1185">Reference proteome</keyword>
<evidence type="ECO:0000313" key="2">
    <source>
        <dbReference type="Proteomes" id="UP000540412"/>
    </source>
</evidence>
<proteinExistence type="predicted"/>